<accession>A0A537JBN9</accession>
<dbReference type="SUPFAM" id="SSF50630">
    <property type="entry name" value="Acid proteases"/>
    <property type="match status" value="1"/>
</dbReference>
<name>A0A537JBN9_9BACT</name>
<dbReference type="GO" id="GO:0004190">
    <property type="term" value="F:aspartic-type endopeptidase activity"/>
    <property type="evidence" value="ECO:0007669"/>
    <property type="project" value="InterPro"/>
</dbReference>
<dbReference type="PROSITE" id="PS00141">
    <property type="entry name" value="ASP_PROTEASE"/>
    <property type="match status" value="1"/>
</dbReference>
<gene>
    <name evidence="3" type="ORF">E6H03_07595</name>
</gene>
<dbReference type="InterPro" id="IPR001995">
    <property type="entry name" value="Peptidase_A2_cat"/>
</dbReference>
<dbReference type="AlphaFoldDB" id="A0A537JBN9"/>
<dbReference type="Proteomes" id="UP000318093">
    <property type="component" value="Unassembled WGS sequence"/>
</dbReference>
<comment type="caution">
    <text evidence="3">The sequence shown here is derived from an EMBL/GenBank/DDBJ whole genome shotgun (WGS) entry which is preliminary data.</text>
</comment>
<keyword evidence="1" id="KW-0378">Hydrolase</keyword>
<dbReference type="PROSITE" id="PS50175">
    <property type="entry name" value="ASP_PROT_RETROV"/>
    <property type="match status" value="1"/>
</dbReference>
<evidence type="ECO:0000259" key="2">
    <source>
        <dbReference type="PROSITE" id="PS50175"/>
    </source>
</evidence>
<proteinExistence type="predicted"/>
<evidence type="ECO:0000256" key="1">
    <source>
        <dbReference type="ARBA" id="ARBA00022801"/>
    </source>
</evidence>
<dbReference type="GO" id="GO:0006508">
    <property type="term" value="P:proteolysis"/>
    <property type="evidence" value="ECO:0007669"/>
    <property type="project" value="InterPro"/>
</dbReference>
<dbReference type="InterPro" id="IPR001969">
    <property type="entry name" value="Aspartic_peptidase_AS"/>
</dbReference>
<sequence>MPRYRYGRQHTPPAPVLPVRVGRPGAAPEIFFSALVDTGADISVLPLGLPAQLHLPAVGRLTVVGVEGPPRSLPLYAVEVSVNGYRVIARAVSLGTTPLIGRELINKMLMRFDGPKALLEVSFP</sequence>
<dbReference type="Gene3D" id="2.40.70.10">
    <property type="entry name" value="Acid Proteases"/>
    <property type="match status" value="1"/>
</dbReference>
<feature type="domain" description="Peptidase A2" evidence="2">
    <location>
        <begin position="32"/>
        <end position="104"/>
    </location>
</feature>
<evidence type="ECO:0000313" key="4">
    <source>
        <dbReference type="Proteomes" id="UP000318093"/>
    </source>
</evidence>
<evidence type="ECO:0000313" key="3">
    <source>
        <dbReference type="EMBL" id="TMI80910.1"/>
    </source>
</evidence>
<organism evidence="3 4">
    <name type="scientific">Candidatus Segetimicrobium genomatis</name>
    <dbReference type="NCBI Taxonomy" id="2569760"/>
    <lineage>
        <taxon>Bacteria</taxon>
        <taxon>Bacillati</taxon>
        <taxon>Candidatus Sysuimicrobiota</taxon>
        <taxon>Candidatus Sysuimicrobiia</taxon>
        <taxon>Candidatus Sysuimicrobiales</taxon>
        <taxon>Candidatus Segetimicrobiaceae</taxon>
        <taxon>Candidatus Segetimicrobium</taxon>
    </lineage>
</organism>
<dbReference type="InterPro" id="IPR021109">
    <property type="entry name" value="Peptidase_aspartic_dom_sf"/>
</dbReference>
<protein>
    <recommendedName>
        <fullName evidence="2">Peptidase A2 domain-containing protein</fullName>
    </recommendedName>
</protein>
<reference evidence="3 4" key="1">
    <citation type="journal article" date="2019" name="Nat. Microbiol.">
        <title>Mediterranean grassland soil C-N compound turnover is dependent on rainfall and depth, and is mediated by genomically divergent microorganisms.</title>
        <authorList>
            <person name="Diamond S."/>
            <person name="Andeer P.F."/>
            <person name="Li Z."/>
            <person name="Crits-Christoph A."/>
            <person name="Burstein D."/>
            <person name="Anantharaman K."/>
            <person name="Lane K.R."/>
            <person name="Thomas B.C."/>
            <person name="Pan C."/>
            <person name="Northen T.R."/>
            <person name="Banfield J.F."/>
        </authorList>
    </citation>
    <scope>NUCLEOTIDE SEQUENCE [LARGE SCALE GENOMIC DNA]</scope>
    <source>
        <strain evidence="3">NP_6</strain>
    </source>
</reference>
<dbReference type="EMBL" id="VBAN01000230">
    <property type="protein sequence ID" value="TMI80910.1"/>
    <property type="molecule type" value="Genomic_DNA"/>
</dbReference>